<dbReference type="InterPro" id="IPR000008">
    <property type="entry name" value="C2_dom"/>
</dbReference>
<evidence type="ECO:0000313" key="7">
    <source>
        <dbReference type="Proteomes" id="UP001152747"/>
    </source>
</evidence>
<evidence type="ECO:0000259" key="5">
    <source>
        <dbReference type="PROSITE" id="PS50081"/>
    </source>
</evidence>
<dbReference type="AlphaFoldDB" id="A0A9P1J1Y7"/>
<dbReference type="PANTHER" id="PTHR21119:SF5">
    <property type="entry name" value="C2 DOMAIN-CONTAINING PROTEIN"/>
    <property type="match status" value="1"/>
</dbReference>
<feature type="domain" description="C2" evidence="4">
    <location>
        <begin position="299"/>
        <end position="415"/>
    </location>
</feature>
<dbReference type="Gene3D" id="2.60.40.150">
    <property type="entry name" value="C2 domain"/>
    <property type="match status" value="1"/>
</dbReference>
<evidence type="ECO:0000259" key="4">
    <source>
        <dbReference type="PROSITE" id="PS50004"/>
    </source>
</evidence>
<dbReference type="PROSITE" id="PS00479">
    <property type="entry name" value="ZF_DAG_PE_1"/>
    <property type="match status" value="1"/>
</dbReference>
<evidence type="ECO:0000313" key="6">
    <source>
        <dbReference type="EMBL" id="CAI5454253.1"/>
    </source>
</evidence>
<dbReference type="PROSITE" id="PS50081">
    <property type="entry name" value="ZF_DAG_PE_2"/>
    <property type="match status" value="1"/>
</dbReference>
<dbReference type="Pfam" id="PF00130">
    <property type="entry name" value="C1_1"/>
    <property type="match status" value="1"/>
</dbReference>
<evidence type="ECO:0008006" key="8">
    <source>
        <dbReference type="Google" id="ProtNLM"/>
    </source>
</evidence>
<gene>
    <name evidence="6" type="ORF">CAMP_LOCUS16890</name>
</gene>
<feature type="compositionally biased region" description="Basic and acidic residues" evidence="3">
    <location>
        <begin position="573"/>
        <end position="619"/>
    </location>
</feature>
<evidence type="ECO:0000256" key="1">
    <source>
        <dbReference type="ARBA" id="ARBA00022723"/>
    </source>
</evidence>
<accession>A0A9P1J1Y7</accession>
<feature type="compositionally biased region" description="Basic and acidic residues" evidence="3">
    <location>
        <begin position="630"/>
        <end position="641"/>
    </location>
</feature>
<sequence>MLWVILSWGLVAAICYFALNHLGSSSEANHTSSTFGSLNVTSTASGNSQSPTTSSSINEWSNEIVSWLYSNFHKVPAPLDAWIKSLNEAAKKVTSPTKCEVLFEGFGDHSDVLQPPKISNVRVEHGPRDHLTVRSNIHLPCVRLRLVSSQRTPERMIVSNYDAAIVDLHGEIECRIACIANQLYLMGCFSGRPEMDIELVNTDPNAQYQVSIPMVEESIRRCLLSAVTNINLSEELPEERNTFADTFSRTIYNPPTHSPTTTTRNSYNAYDANLNVNPYSTNINRDASPTQVPEMFKKLNESHLISPSFNSSAVPNKLRVKVIKAARLGKDVVQPFVSIEMDEPAQKYTTTKGINANPYWEESFDFDLTPATEEILFEVYEGSDKLHVNDDECFLGLAIVNFDEIRRSGESLHNLKLQGRPYRKDAVSGEVTTQFDFYYDPNVITTGKITDKVKVTNPNGSEFRETLTTHRRPIYDPHDNYDGAEPIQPSKTTTVVVKTVSQTLKERPTIQSVHGSMENAIDPATQRMLVNELRNHNDPKHRELEAKLQSVAKSMSANNTLERQVKNNGTTSYHEKTLPNEFHEELDARQSRSSDRNNKKPPSEKRDRSFFGELKDRLSGRRGRSAKRSKSMDLDNQHLEEAVSLPPSRDVSKTRYAVNPEGTDRYRETYSVGARSGESTKSLYQHSTLILEMDHDKQAKYFLIPPAMLTEPAAARLMRKGKKLHIYNDHTFVAVKIKGGANCNVCQQRIRSSFSKQAYQCRDCKMVCHKSCHYKTDAFCTQSTVSKLQIAKDVDWAHFLSHYQLEEFISTEGL</sequence>
<dbReference type="PANTHER" id="PTHR21119">
    <property type="entry name" value="C2 DOMAIN-CONTAINING PROTEIN"/>
    <property type="match status" value="1"/>
</dbReference>
<feature type="domain" description="Phorbol-ester/DAG-type" evidence="5">
    <location>
        <begin position="729"/>
        <end position="780"/>
    </location>
</feature>
<dbReference type="GO" id="GO:0046872">
    <property type="term" value="F:metal ion binding"/>
    <property type="evidence" value="ECO:0007669"/>
    <property type="project" value="UniProtKB-KW"/>
</dbReference>
<dbReference type="SMART" id="SM00239">
    <property type="entry name" value="C2"/>
    <property type="match status" value="1"/>
</dbReference>
<keyword evidence="7" id="KW-1185">Reference proteome</keyword>
<dbReference type="Gene3D" id="3.30.60.20">
    <property type="match status" value="1"/>
</dbReference>
<comment type="caution">
    <text evidence="6">The sequence shown here is derived from an EMBL/GenBank/DDBJ whole genome shotgun (WGS) entry which is preliminary data.</text>
</comment>
<dbReference type="CDD" id="cd20831">
    <property type="entry name" value="C1_dGM13116p-like"/>
    <property type="match status" value="1"/>
</dbReference>
<dbReference type="OrthoDB" id="9976063at2759"/>
<reference evidence="6" key="1">
    <citation type="submission" date="2022-11" db="EMBL/GenBank/DDBJ databases">
        <authorList>
            <person name="Kikuchi T."/>
        </authorList>
    </citation>
    <scope>NUCLEOTIDE SEQUENCE</scope>
    <source>
        <strain evidence="6">PS1010</strain>
    </source>
</reference>
<dbReference type="SMART" id="SM00109">
    <property type="entry name" value="C1"/>
    <property type="match status" value="1"/>
</dbReference>
<dbReference type="Proteomes" id="UP001152747">
    <property type="component" value="Unassembled WGS sequence"/>
</dbReference>
<dbReference type="SUPFAM" id="SSF57889">
    <property type="entry name" value="Cysteine-rich domain"/>
    <property type="match status" value="1"/>
</dbReference>
<dbReference type="InterPro" id="IPR002219">
    <property type="entry name" value="PKC_DAG/PE"/>
</dbReference>
<evidence type="ECO:0000256" key="3">
    <source>
        <dbReference type="SAM" id="MobiDB-lite"/>
    </source>
</evidence>
<dbReference type="InterPro" id="IPR046349">
    <property type="entry name" value="C1-like_sf"/>
</dbReference>
<keyword evidence="1" id="KW-0479">Metal-binding</keyword>
<evidence type="ECO:0000256" key="2">
    <source>
        <dbReference type="ARBA" id="ARBA00022833"/>
    </source>
</evidence>
<name>A0A9P1J1Y7_9PELO</name>
<keyword evidence="2" id="KW-0862">Zinc</keyword>
<feature type="region of interest" description="Disordered" evidence="3">
    <location>
        <begin position="555"/>
        <end position="654"/>
    </location>
</feature>
<dbReference type="EMBL" id="CANHGI010000006">
    <property type="protein sequence ID" value="CAI5454253.1"/>
    <property type="molecule type" value="Genomic_DNA"/>
</dbReference>
<feature type="compositionally biased region" description="Basic residues" evidence="3">
    <location>
        <begin position="620"/>
        <end position="629"/>
    </location>
</feature>
<organism evidence="6 7">
    <name type="scientific">Caenorhabditis angaria</name>
    <dbReference type="NCBI Taxonomy" id="860376"/>
    <lineage>
        <taxon>Eukaryota</taxon>
        <taxon>Metazoa</taxon>
        <taxon>Ecdysozoa</taxon>
        <taxon>Nematoda</taxon>
        <taxon>Chromadorea</taxon>
        <taxon>Rhabditida</taxon>
        <taxon>Rhabditina</taxon>
        <taxon>Rhabditomorpha</taxon>
        <taxon>Rhabditoidea</taxon>
        <taxon>Rhabditidae</taxon>
        <taxon>Peloderinae</taxon>
        <taxon>Caenorhabditis</taxon>
    </lineage>
</organism>
<feature type="compositionally biased region" description="Polar residues" evidence="3">
    <location>
        <begin position="555"/>
        <end position="572"/>
    </location>
</feature>
<dbReference type="InterPro" id="IPR039934">
    <property type="entry name" value="C2CD2/C2CD2L"/>
</dbReference>
<dbReference type="SUPFAM" id="SSF49562">
    <property type="entry name" value="C2 domain (Calcium/lipid-binding domain, CaLB)"/>
    <property type="match status" value="1"/>
</dbReference>
<dbReference type="PROSITE" id="PS50004">
    <property type="entry name" value="C2"/>
    <property type="match status" value="1"/>
</dbReference>
<proteinExistence type="predicted"/>
<dbReference type="InterPro" id="IPR035892">
    <property type="entry name" value="C2_domain_sf"/>
</dbReference>
<dbReference type="Pfam" id="PF00168">
    <property type="entry name" value="C2"/>
    <property type="match status" value="1"/>
</dbReference>
<protein>
    <recommendedName>
        <fullName evidence="8">Phorbol-ester/DAG-type domain-containing protein</fullName>
    </recommendedName>
</protein>